<reference evidence="3" key="1">
    <citation type="submission" date="2021-01" db="EMBL/GenBank/DDBJ databases">
        <authorList>
            <person name="Corre E."/>
            <person name="Pelletier E."/>
            <person name="Niang G."/>
            <person name="Scheremetjew M."/>
            <person name="Finn R."/>
            <person name="Kale V."/>
            <person name="Holt S."/>
            <person name="Cochrane G."/>
            <person name="Meng A."/>
            <person name="Brown T."/>
            <person name="Cohen L."/>
        </authorList>
    </citation>
    <scope>NUCLEOTIDE SEQUENCE</scope>
    <source>
        <strain evidence="3">CCMP644</strain>
    </source>
</reference>
<dbReference type="EMBL" id="HBFX01003074">
    <property type="protein sequence ID" value="CAD8947386.1"/>
    <property type="molecule type" value="Transcribed_RNA"/>
</dbReference>
<keyword evidence="1" id="KW-0472">Membrane</keyword>
<protein>
    <submittedName>
        <fullName evidence="3">Uncharacterized protein</fullName>
    </submittedName>
</protein>
<keyword evidence="1" id="KW-0812">Transmembrane</keyword>
<keyword evidence="2" id="KW-0732">Signal</keyword>
<proteinExistence type="predicted"/>
<gene>
    <name evidence="3" type="ORF">HAND00432_LOCUS1904</name>
</gene>
<dbReference type="AlphaFoldDB" id="A0A6T8PQK5"/>
<feature type="transmembrane region" description="Helical" evidence="1">
    <location>
        <begin position="317"/>
        <end position="341"/>
    </location>
</feature>
<evidence type="ECO:0000313" key="3">
    <source>
        <dbReference type="EMBL" id="CAD8947386.1"/>
    </source>
</evidence>
<feature type="signal peptide" evidence="2">
    <location>
        <begin position="1"/>
        <end position="29"/>
    </location>
</feature>
<feature type="chain" id="PRO_5030159858" evidence="2">
    <location>
        <begin position="30"/>
        <end position="366"/>
    </location>
</feature>
<keyword evidence="1" id="KW-1133">Transmembrane helix</keyword>
<name>A0A6T8PQK5_HEMAN</name>
<organism evidence="3">
    <name type="scientific">Hemiselmis andersenii</name>
    <name type="common">Cryptophyte alga</name>
    <dbReference type="NCBI Taxonomy" id="464988"/>
    <lineage>
        <taxon>Eukaryota</taxon>
        <taxon>Cryptophyceae</taxon>
        <taxon>Cryptomonadales</taxon>
        <taxon>Hemiselmidaceae</taxon>
        <taxon>Hemiselmis</taxon>
    </lineage>
</organism>
<evidence type="ECO:0000256" key="2">
    <source>
        <dbReference type="SAM" id="SignalP"/>
    </source>
</evidence>
<evidence type="ECO:0000256" key="1">
    <source>
        <dbReference type="SAM" id="Phobius"/>
    </source>
</evidence>
<sequence length="366" mass="39586">MPMAHNRSLQGLSSALLWASLLTMELCHCLVVPPGSVARTGHAGACLRMRGGSAAKGKPDKAGLNEEALKRMLGVKYMLDLSQESDRKTLIKLVREHREEGGQFNMVKKDGEDYQIFGVVGADEDEEGGSHFDGMKGQAAQKIEAPQKGGAGSAVRNAVKDKLQYSGLQYSAADLSKMTRSEREYRMQLMAMSKDEVKMEMPGGELLNGALNLYKSWFGKKDEETGDEPTGEAFGKLLDNKLPSKGILHFRFKSRPKKTTSATASSSSPLQSAAWASARKTSVARSASSGVAKDGEEEEEVEESFLQKVQRMATPKYIATTILGIAFKVVSTVLGIVASILKSLTGRSAKSDMMRVRKQQTAAPSG</sequence>
<accession>A0A6T8PQK5</accession>